<name>A0A8S4PPS6_OWEFU</name>
<comment type="caution">
    <text evidence="2">The sequence shown here is derived from an EMBL/GenBank/DDBJ whole genome shotgun (WGS) entry which is preliminary data.</text>
</comment>
<dbReference type="Gene3D" id="2.60.120.260">
    <property type="entry name" value="Galactose-binding domain-like"/>
    <property type="match status" value="1"/>
</dbReference>
<keyword evidence="1" id="KW-0732">Signal</keyword>
<dbReference type="EMBL" id="CAIIXF020000010">
    <property type="protein sequence ID" value="CAH1796103.1"/>
    <property type="molecule type" value="Genomic_DNA"/>
</dbReference>
<accession>A0A8S4PPS6</accession>
<reference evidence="2" key="1">
    <citation type="submission" date="2022-03" db="EMBL/GenBank/DDBJ databases">
        <authorList>
            <person name="Martin C."/>
        </authorList>
    </citation>
    <scope>NUCLEOTIDE SEQUENCE</scope>
</reference>
<evidence type="ECO:0000313" key="2">
    <source>
        <dbReference type="EMBL" id="CAH1796103.1"/>
    </source>
</evidence>
<evidence type="ECO:0000256" key="1">
    <source>
        <dbReference type="SAM" id="SignalP"/>
    </source>
</evidence>
<keyword evidence="3" id="KW-1185">Reference proteome</keyword>
<feature type="non-terminal residue" evidence="2">
    <location>
        <position position="1"/>
    </location>
</feature>
<organism evidence="2 3">
    <name type="scientific">Owenia fusiformis</name>
    <name type="common">Polychaete worm</name>
    <dbReference type="NCBI Taxonomy" id="6347"/>
    <lineage>
        <taxon>Eukaryota</taxon>
        <taxon>Metazoa</taxon>
        <taxon>Spiralia</taxon>
        <taxon>Lophotrochozoa</taxon>
        <taxon>Annelida</taxon>
        <taxon>Polychaeta</taxon>
        <taxon>Sedentaria</taxon>
        <taxon>Canalipalpata</taxon>
        <taxon>Sabellida</taxon>
        <taxon>Oweniida</taxon>
        <taxon>Oweniidae</taxon>
        <taxon>Owenia</taxon>
    </lineage>
</organism>
<feature type="signal peptide" evidence="1">
    <location>
        <begin position="1"/>
        <end position="23"/>
    </location>
</feature>
<proteinExistence type="predicted"/>
<dbReference type="Proteomes" id="UP000749559">
    <property type="component" value="Unassembled WGS sequence"/>
</dbReference>
<dbReference type="OrthoDB" id="5988499at2759"/>
<feature type="chain" id="PRO_5035922929" evidence="1">
    <location>
        <begin position="24"/>
        <end position="196"/>
    </location>
</feature>
<sequence length="196" mass="22144">MMKLNRKWIVLLVLMLEIASAAAATGTIDIIADDGFDLFVDGTKVGSSKICCERGDSNICCEPQRFSIANPENVQVIAVKAWDTICVTSGLILSFRYGDFLLNTDSNWKCLSRSVESSWNQPGFNDSPWPAAKEFSTHRDDSYHSIYEGRKDGKPRWPIIDKAAKMIWTKNGCRDRIIYCRYTLEVPTTPKTCKFN</sequence>
<protein>
    <submittedName>
        <fullName evidence="2">Uncharacterized protein</fullName>
    </submittedName>
</protein>
<dbReference type="AlphaFoldDB" id="A0A8S4PPS6"/>
<gene>
    <name evidence="2" type="ORF">OFUS_LOCUS20552</name>
</gene>
<evidence type="ECO:0000313" key="3">
    <source>
        <dbReference type="Proteomes" id="UP000749559"/>
    </source>
</evidence>